<dbReference type="GO" id="GO:0016274">
    <property type="term" value="F:protein-arginine N-methyltransferase activity"/>
    <property type="evidence" value="ECO:0007669"/>
    <property type="project" value="InterPro"/>
</dbReference>
<dbReference type="InterPro" id="IPR025799">
    <property type="entry name" value="Arg_MeTrfase"/>
</dbReference>
<dbReference type="PANTHER" id="PTHR11006">
    <property type="entry name" value="PROTEIN ARGININE N-METHYLTRANSFERASE"/>
    <property type="match status" value="1"/>
</dbReference>
<feature type="region of interest" description="Disordered" evidence="2">
    <location>
        <begin position="1"/>
        <end position="31"/>
    </location>
</feature>
<dbReference type="AlphaFoldDB" id="A0AAP0BG98"/>
<evidence type="ECO:0000313" key="3">
    <source>
        <dbReference type="EMBL" id="KAK8938513.1"/>
    </source>
</evidence>
<accession>A0AAP0BG98</accession>
<keyword evidence="4" id="KW-1185">Reference proteome</keyword>
<dbReference type="SUPFAM" id="SSF53335">
    <property type="entry name" value="S-adenosyl-L-methionine-dependent methyltransferases"/>
    <property type="match status" value="1"/>
</dbReference>
<dbReference type="Gene3D" id="3.40.50.150">
    <property type="entry name" value="Vaccinia Virus protein VP39"/>
    <property type="match status" value="1"/>
</dbReference>
<proteinExistence type="predicted"/>
<dbReference type="InterPro" id="IPR029063">
    <property type="entry name" value="SAM-dependent_MTases_sf"/>
</dbReference>
<dbReference type="EMBL" id="JBBWWQ010000009">
    <property type="protein sequence ID" value="KAK8938513.1"/>
    <property type="molecule type" value="Genomic_DNA"/>
</dbReference>
<evidence type="ECO:0000256" key="2">
    <source>
        <dbReference type="SAM" id="MobiDB-lite"/>
    </source>
</evidence>
<gene>
    <name evidence="3" type="primary">PRMT6.1</name>
    <name evidence="3" type="ORF">KSP39_PZI011275</name>
</gene>
<feature type="compositionally biased region" description="Basic and acidic residues" evidence="2">
    <location>
        <begin position="8"/>
        <end position="17"/>
    </location>
</feature>
<organism evidence="3 4">
    <name type="scientific">Platanthera zijinensis</name>
    <dbReference type="NCBI Taxonomy" id="2320716"/>
    <lineage>
        <taxon>Eukaryota</taxon>
        <taxon>Viridiplantae</taxon>
        <taxon>Streptophyta</taxon>
        <taxon>Embryophyta</taxon>
        <taxon>Tracheophyta</taxon>
        <taxon>Spermatophyta</taxon>
        <taxon>Magnoliopsida</taxon>
        <taxon>Liliopsida</taxon>
        <taxon>Asparagales</taxon>
        <taxon>Orchidaceae</taxon>
        <taxon>Orchidoideae</taxon>
        <taxon>Orchideae</taxon>
        <taxon>Orchidinae</taxon>
        <taxon>Platanthera</taxon>
    </lineage>
</organism>
<evidence type="ECO:0000313" key="4">
    <source>
        <dbReference type="Proteomes" id="UP001418222"/>
    </source>
</evidence>
<dbReference type="GO" id="GO:0042054">
    <property type="term" value="F:histone methyltransferase activity"/>
    <property type="evidence" value="ECO:0007669"/>
    <property type="project" value="TreeGrafter"/>
</dbReference>
<comment type="caution">
    <text evidence="3">The sequence shown here is derived from an EMBL/GenBank/DDBJ whole genome shotgun (WGS) entry which is preliminary data.</text>
</comment>
<keyword evidence="1" id="KW-0949">S-adenosyl-L-methionine</keyword>
<dbReference type="PANTHER" id="PTHR11006:SF73">
    <property type="entry name" value="PROTEIN ARGININE N-METHYLTRANSFERASE 6"/>
    <property type="match status" value="1"/>
</dbReference>
<feature type="compositionally biased region" description="Polar residues" evidence="2">
    <location>
        <begin position="18"/>
        <end position="31"/>
    </location>
</feature>
<sequence length="248" mass="27654">MPTTTQKGPEEADRPTTGEKTPQEVTPGTTQQIWRRRWFRRRGAQFGGCRAREALKRLTTVGNLGSILIKMWLQSSILATMCRARSSETSKMLDWRSSILRGRCAAGCGSGGGFMLGVGDDIRNRALVNNEIHNLHDRVRTEAYRDAIRQHQNSIEGKVVMDVGCGTGILSIFCALAELPQFRFLALQFSRLTIAPRVPVTSPSLDCTFSRASDPDLPSSASFAHLPRRFYPPLRRFMPIGPFGRPTF</sequence>
<dbReference type="Proteomes" id="UP001418222">
    <property type="component" value="Unassembled WGS sequence"/>
</dbReference>
<name>A0AAP0BG98_9ASPA</name>
<reference evidence="3 4" key="1">
    <citation type="journal article" date="2022" name="Nat. Plants">
        <title>Genomes of leafy and leafless Platanthera orchids illuminate the evolution of mycoheterotrophy.</title>
        <authorList>
            <person name="Li M.H."/>
            <person name="Liu K.W."/>
            <person name="Li Z."/>
            <person name="Lu H.C."/>
            <person name="Ye Q.L."/>
            <person name="Zhang D."/>
            <person name="Wang J.Y."/>
            <person name="Li Y.F."/>
            <person name="Zhong Z.M."/>
            <person name="Liu X."/>
            <person name="Yu X."/>
            <person name="Liu D.K."/>
            <person name="Tu X.D."/>
            <person name="Liu B."/>
            <person name="Hao Y."/>
            <person name="Liao X.Y."/>
            <person name="Jiang Y.T."/>
            <person name="Sun W.H."/>
            <person name="Chen J."/>
            <person name="Chen Y.Q."/>
            <person name="Ai Y."/>
            <person name="Zhai J.W."/>
            <person name="Wu S.S."/>
            <person name="Zhou Z."/>
            <person name="Hsiao Y.Y."/>
            <person name="Wu W.L."/>
            <person name="Chen Y.Y."/>
            <person name="Lin Y.F."/>
            <person name="Hsu J.L."/>
            <person name="Li C.Y."/>
            <person name="Wang Z.W."/>
            <person name="Zhao X."/>
            <person name="Zhong W.Y."/>
            <person name="Ma X.K."/>
            <person name="Ma L."/>
            <person name="Huang J."/>
            <person name="Chen G.Z."/>
            <person name="Huang M.Z."/>
            <person name="Huang L."/>
            <person name="Peng D.H."/>
            <person name="Luo Y.B."/>
            <person name="Zou S.Q."/>
            <person name="Chen S.P."/>
            <person name="Lan S."/>
            <person name="Tsai W.C."/>
            <person name="Van de Peer Y."/>
            <person name="Liu Z.J."/>
        </authorList>
    </citation>
    <scope>NUCLEOTIDE SEQUENCE [LARGE SCALE GENOMIC DNA]</scope>
    <source>
        <strain evidence="3">Lor287</strain>
    </source>
</reference>
<evidence type="ECO:0000256" key="1">
    <source>
        <dbReference type="ARBA" id="ARBA00022691"/>
    </source>
</evidence>
<protein>
    <submittedName>
        <fullName evidence="3">Uncharacterized protein</fullName>
    </submittedName>
</protein>